<dbReference type="EMBL" id="CM042052">
    <property type="protein sequence ID" value="KAI3719366.1"/>
    <property type="molecule type" value="Genomic_DNA"/>
</dbReference>
<gene>
    <name evidence="1" type="ORF">L6452_20263</name>
</gene>
<reference evidence="2" key="1">
    <citation type="journal article" date="2022" name="Mol. Ecol. Resour.">
        <title>The genomes of chicory, endive, great burdock and yacon provide insights into Asteraceae palaeo-polyploidization history and plant inulin production.</title>
        <authorList>
            <person name="Fan W."/>
            <person name="Wang S."/>
            <person name="Wang H."/>
            <person name="Wang A."/>
            <person name="Jiang F."/>
            <person name="Liu H."/>
            <person name="Zhao H."/>
            <person name="Xu D."/>
            <person name="Zhang Y."/>
        </authorList>
    </citation>
    <scope>NUCLEOTIDE SEQUENCE [LARGE SCALE GENOMIC DNA]</scope>
    <source>
        <strain evidence="2">cv. Niubang</strain>
    </source>
</reference>
<protein>
    <submittedName>
        <fullName evidence="1">Uncharacterized protein</fullName>
    </submittedName>
</protein>
<name>A0ACB9BC69_ARCLA</name>
<dbReference type="Proteomes" id="UP001055879">
    <property type="component" value="Linkage Group LG06"/>
</dbReference>
<reference evidence="1 2" key="2">
    <citation type="journal article" date="2022" name="Mol. Ecol. Resour.">
        <title>The genomes of chicory, endive, great burdock and yacon provide insights into Asteraceae paleo-polyploidization history and plant inulin production.</title>
        <authorList>
            <person name="Fan W."/>
            <person name="Wang S."/>
            <person name="Wang H."/>
            <person name="Wang A."/>
            <person name="Jiang F."/>
            <person name="Liu H."/>
            <person name="Zhao H."/>
            <person name="Xu D."/>
            <person name="Zhang Y."/>
        </authorList>
    </citation>
    <scope>NUCLEOTIDE SEQUENCE [LARGE SCALE GENOMIC DNA]</scope>
    <source>
        <strain evidence="2">cv. Niubang</strain>
    </source>
</reference>
<comment type="caution">
    <text evidence="1">The sequence shown here is derived from an EMBL/GenBank/DDBJ whole genome shotgun (WGS) entry which is preliminary data.</text>
</comment>
<proteinExistence type="predicted"/>
<evidence type="ECO:0000313" key="1">
    <source>
        <dbReference type="EMBL" id="KAI3719366.1"/>
    </source>
</evidence>
<evidence type="ECO:0000313" key="2">
    <source>
        <dbReference type="Proteomes" id="UP001055879"/>
    </source>
</evidence>
<organism evidence="1 2">
    <name type="scientific">Arctium lappa</name>
    <name type="common">Greater burdock</name>
    <name type="synonym">Lappa major</name>
    <dbReference type="NCBI Taxonomy" id="4217"/>
    <lineage>
        <taxon>Eukaryota</taxon>
        <taxon>Viridiplantae</taxon>
        <taxon>Streptophyta</taxon>
        <taxon>Embryophyta</taxon>
        <taxon>Tracheophyta</taxon>
        <taxon>Spermatophyta</taxon>
        <taxon>Magnoliopsida</taxon>
        <taxon>eudicotyledons</taxon>
        <taxon>Gunneridae</taxon>
        <taxon>Pentapetalae</taxon>
        <taxon>asterids</taxon>
        <taxon>campanulids</taxon>
        <taxon>Asterales</taxon>
        <taxon>Asteraceae</taxon>
        <taxon>Carduoideae</taxon>
        <taxon>Cardueae</taxon>
        <taxon>Arctiinae</taxon>
        <taxon>Arctium</taxon>
    </lineage>
</organism>
<sequence>MQHNGHYQTVIILCGVPSRRRRRATLPADAEMPTLLPCQLHRHVASVAIHVPFMSKSGPASSSSAEAAERRWCVVPRLMNELARFTWFSMSSNCSP</sequence>
<keyword evidence="2" id="KW-1185">Reference proteome</keyword>
<accession>A0ACB9BC69</accession>